<dbReference type="InterPro" id="IPR019734">
    <property type="entry name" value="TPR_rpt"/>
</dbReference>
<dbReference type="AlphaFoldDB" id="A0A6S6WQI1"/>
<feature type="repeat" description="TPR" evidence="3">
    <location>
        <begin position="243"/>
        <end position="276"/>
    </location>
</feature>
<evidence type="ECO:0000256" key="3">
    <source>
        <dbReference type="PROSITE-ProRule" id="PRU00339"/>
    </source>
</evidence>
<dbReference type="PANTHER" id="PTHR45586:SF1">
    <property type="entry name" value="LIPOPOLYSACCHARIDE ASSEMBLY PROTEIN B"/>
    <property type="match status" value="1"/>
</dbReference>
<dbReference type="InterPro" id="IPR011990">
    <property type="entry name" value="TPR-like_helical_dom_sf"/>
</dbReference>
<dbReference type="RefSeq" id="WP_173920650.1">
    <property type="nucleotide sequence ID" value="NZ_CADCXY010000003.1"/>
</dbReference>
<accession>A0A6S6WQI1</accession>
<dbReference type="Pfam" id="PF13759">
    <property type="entry name" value="2OG-FeII_Oxy_5"/>
    <property type="match status" value="1"/>
</dbReference>
<dbReference type="EMBL" id="CADCXY010000003">
    <property type="protein sequence ID" value="CAB0151268.1"/>
    <property type="molecule type" value="Genomic_DNA"/>
</dbReference>
<dbReference type="InterPro" id="IPR012668">
    <property type="entry name" value="CHP02466"/>
</dbReference>
<reference evidence="4 5" key="1">
    <citation type="submission" date="2020-02" db="EMBL/GenBank/DDBJ databases">
        <authorList>
            <person name="Rodrigo-Torres L."/>
            <person name="Arahal R. D."/>
            <person name="Lucena T."/>
        </authorList>
    </citation>
    <scope>NUCLEOTIDE SEQUENCE [LARGE SCALE GENOMIC DNA]</scope>
    <source>
        <strain evidence="4 5">CECT 9734</strain>
    </source>
</reference>
<keyword evidence="2 3" id="KW-0802">TPR repeat</keyword>
<evidence type="ECO:0000313" key="5">
    <source>
        <dbReference type="Proteomes" id="UP000481517"/>
    </source>
</evidence>
<dbReference type="SUPFAM" id="SSF48452">
    <property type="entry name" value="TPR-like"/>
    <property type="match status" value="1"/>
</dbReference>
<dbReference type="Pfam" id="PF14559">
    <property type="entry name" value="TPR_19"/>
    <property type="match status" value="2"/>
</dbReference>
<sequence>MSDLQKLFQQALQAFRAGQFSQAEKHCRSLLRYDAKHADVLHLLALCLTPQGQVKAAAGYLETALKHHPSHYAARKALIDLYIDHQKYDRAEQHCKRLLEQQPQQAEPYFLEAKLYRALGFSEKALLALQNGRRYLQQPSAVMDYLMACLFYDLENYPQTEAILQNLVQQLPEYIDAHIALNKLYWEIGPQDKFLTSIKDALERLPDSQALHYSLAAHQLMAGDAKAALETCQRALQKFPQAAEFAHLSGSAYCRQEHFDDALKAYSLAVKWQPDALRHRIDYATSLMRNGDYEQALPHLQAVEKQQPNSQEMLAYKALCLHALGDPEAQQLNNYEALVQPIALEPPTGYDSREAFMAELAQTLQDLHKTQQQPLDQSVRNGTQTVGHLLAQQAPIITEFKAMLETAAAQYLAKLNDLGVGQDHPLLRRQTADIRFTGAWSVRLTESGFHSNHVHPEGWISCCTYIQLPEQVTPDDKERAGWIKFGDPGMALPSVEVPKHAVCPQVGYCVFFPSYFFHGTVPFHGEGVRMTAPCDISPAW</sequence>
<dbReference type="Gene3D" id="2.60.120.620">
    <property type="entry name" value="q2cbj1_9rhob like domain"/>
    <property type="match status" value="1"/>
</dbReference>
<dbReference type="SMART" id="SM00028">
    <property type="entry name" value="TPR"/>
    <property type="match status" value="8"/>
</dbReference>
<organism evidence="4 5">
    <name type="scientific">Pseudidiomarina piscicola</name>
    <dbReference type="NCBI Taxonomy" id="2614830"/>
    <lineage>
        <taxon>Bacteria</taxon>
        <taxon>Pseudomonadati</taxon>
        <taxon>Pseudomonadota</taxon>
        <taxon>Gammaproteobacteria</taxon>
        <taxon>Alteromonadales</taxon>
        <taxon>Idiomarinaceae</taxon>
        <taxon>Pseudidiomarina</taxon>
    </lineage>
</organism>
<evidence type="ECO:0000313" key="4">
    <source>
        <dbReference type="EMBL" id="CAB0151268.1"/>
    </source>
</evidence>
<dbReference type="PROSITE" id="PS50005">
    <property type="entry name" value="TPR"/>
    <property type="match status" value="1"/>
</dbReference>
<gene>
    <name evidence="4" type="primary">bepA_5</name>
    <name evidence="4" type="ORF">PSI9734_01680</name>
</gene>
<dbReference type="Gene3D" id="1.25.40.10">
    <property type="entry name" value="Tetratricopeptide repeat domain"/>
    <property type="match status" value="3"/>
</dbReference>
<keyword evidence="5" id="KW-1185">Reference proteome</keyword>
<dbReference type="Proteomes" id="UP000481517">
    <property type="component" value="Unassembled WGS sequence"/>
</dbReference>
<keyword evidence="4" id="KW-0645">Protease</keyword>
<keyword evidence="1" id="KW-0677">Repeat</keyword>
<evidence type="ECO:0000256" key="2">
    <source>
        <dbReference type="ARBA" id="ARBA00022803"/>
    </source>
</evidence>
<keyword evidence="4" id="KW-0378">Hydrolase</keyword>
<dbReference type="GO" id="GO:0006508">
    <property type="term" value="P:proteolysis"/>
    <property type="evidence" value="ECO:0007669"/>
    <property type="project" value="UniProtKB-KW"/>
</dbReference>
<evidence type="ECO:0000256" key="1">
    <source>
        <dbReference type="ARBA" id="ARBA00022737"/>
    </source>
</evidence>
<protein>
    <submittedName>
        <fullName evidence="4">Beta-barrel assembly-enhancing protease</fullName>
        <ecNumber evidence="4">3.4.-.-</ecNumber>
    </submittedName>
</protein>
<dbReference type="EC" id="3.4.-.-" evidence="4"/>
<name>A0A6S6WQI1_9GAMM</name>
<dbReference type="Pfam" id="PF13432">
    <property type="entry name" value="TPR_16"/>
    <property type="match status" value="1"/>
</dbReference>
<dbReference type="PANTHER" id="PTHR45586">
    <property type="entry name" value="TPR REPEAT-CONTAINING PROTEIN PA4667"/>
    <property type="match status" value="1"/>
</dbReference>
<dbReference type="GO" id="GO:0008233">
    <property type="term" value="F:peptidase activity"/>
    <property type="evidence" value="ECO:0007669"/>
    <property type="project" value="UniProtKB-KW"/>
</dbReference>
<proteinExistence type="predicted"/>
<dbReference type="InterPro" id="IPR051012">
    <property type="entry name" value="CellSynth/LPSAsmb/PSIAsmb"/>
</dbReference>